<accession>A0AAV9PBN2</accession>
<dbReference type="CDD" id="cd15482">
    <property type="entry name" value="Sialidase_non-viral"/>
    <property type="match status" value="1"/>
</dbReference>
<protein>
    <recommendedName>
        <fullName evidence="4">Glycoside hydrolase family 93 protein</fullName>
    </recommendedName>
</protein>
<dbReference type="InterPro" id="IPR036278">
    <property type="entry name" value="Sialidase_sf"/>
</dbReference>
<feature type="signal peptide" evidence="1">
    <location>
        <begin position="1"/>
        <end position="22"/>
    </location>
</feature>
<dbReference type="SUPFAM" id="SSF50939">
    <property type="entry name" value="Sialidases"/>
    <property type="match status" value="1"/>
</dbReference>
<evidence type="ECO:0000256" key="1">
    <source>
        <dbReference type="SAM" id="SignalP"/>
    </source>
</evidence>
<dbReference type="EMBL" id="JAVRRT010000008">
    <property type="protein sequence ID" value="KAK5169359.1"/>
    <property type="molecule type" value="Genomic_DNA"/>
</dbReference>
<dbReference type="GeneID" id="89926676"/>
<name>A0AAV9PBN2_9PEZI</name>
<proteinExistence type="predicted"/>
<organism evidence="2 3">
    <name type="scientific">Saxophila tyrrhenica</name>
    <dbReference type="NCBI Taxonomy" id="1690608"/>
    <lineage>
        <taxon>Eukaryota</taxon>
        <taxon>Fungi</taxon>
        <taxon>Dikarya</taxon>
        <taxon>Ascomycota</taxon>
        <taxon>Pezizomycotina</taxon>
        <taxon>Dothideomycetes</taxon>
        <taxon>Dothideomycetidae</taxon>
        <taxon>Mycosphaerellales</taxon>
        <taxon>Extremaceae</taxon>
        <taxon>Saxophila</taxon>
    </lineage>
</organism>
<reference evidence="2 3" key="1">
    <citation type="submission" date="2023-08" db="EMBL/GenBank/DDBJ databases">
        <title>Black Yeasts Isolated from many extreme environments.</title>
        <authorList>
            <person name="Coleine C."/>
            <person name="Stajich J.E."/>
            <person name="Selbmann L."/>
        </authorList>
    </citation>
    <scope>NUCLEOTIDE SEQUENCE [LARGE SCALE GENOMIC DNA]</scope>
    <source>
        <strain evidence="2 3">CCFEE 5935</strain>
    </source>
</reference>
<dbReference type="AlphaFoldDB" id="A0AAV9PBN2"/>
<keyword evidence="3" id="KW-1185">Reference proteome</keyword>
<comment type="caution">
    <text evidence="2">The sequence shown here is derived from an EMBL/GenBank/DDBJ whole genome shotgun (WGS) entry which is preliminary data.</text>
</comment>
<dbReference type="PANTHER" id="PTHR38792">
    <property type="entry name" value="BNR/ASP-BOX REPEAT DOMAIN PROTEIN (AFU_ORTHOLOGUE AFUA_7G06430)-RELATED"/>
    <property type="match status" value="1"/>
</dbReference>
<evidence type="ECO:0000313" key="3">
    <source>
        <dbReference type="Proteomes" id="UP001337655"/>
    </source>
</evidence>
<keyword evidence="1" id="KW-0732">Signal</keyword>
<dbReference type="Proteomes" id="UP001337655">
    <property type="component" value="Unassembled WGS sequence"/>
</dbReference>
<dbReference type="Gene3D" id="2.120.10.10">
    <property type="match status" value="1"/>
</dbReference>
<evidence type="ECO:0000313" key="2">
    <source>
        <dbReference type="EMBL" id="KAK5169359.1"/>
    </source>
</evidence>
<gene>
    <name evidence="2" type="ORF">LTR77_005334</name>
</gene>
<evidence type="ECO:0008006" key="4">
    <source>
        <dbReference type="Google" id="ProtNLM"/>
    </source>
</evidence>
<sequence length="411" mass="44858">MANMAILKSVFLALGLSAILSAAQNNQNYPYLNGTTIHQPRRGVEELTYPRYVELLDGTILVTASHGTFGQPSSQAAAVAAAYFPVFASSDGGASWDWISNITDQVNGWGMGAQPALMELTEPIGEYAEGTILAAGNSWSENGTHIDVYASMDKGSSWEFVSNVAKGNAPNTTNGAHPIWEPYLMLYDHQLICYYSDQRDPLHGQKLAHQVTTDAKSWGPVVNDVAYPTYSDRPGMTIITQLPDTTWILVHEYPGGYTLGLANYPVFYHIAPTPLDFITDPGRPIIANGFQPSSSPYVVWSSCGGPNGTIVVSDADHSGVFINTMLGDETGWRYKVTEARPAYSRALAVWRNQPKKLATISGAMYGDGETNRSRPLSLWVEDLEGLVRQNPPPEGRTPIQIYYSQLDRDGA</sequence>
<dbReference type="RefSeq" id="XP_064658705.1">
    <property type="nucleotide sequence ID" value="XM_064802580.1"/>
</dbReference>
<dbReference type="PANTHER" id="PTHR38792:SF1">
    <property type="entry name" value="BNR_ASP-BOX REPEAT PROTEIN"/>
    <property type="match status" value="1"/>
</dbReference>
<feature type="chain" id="PRO_5043541443" description="Glycoside hydrolase family 93 protein" evidence="1">
    <location>
        <begin position="23"/>
        <end position="411"/>
    </location>
</feature>